<sequence length="257" mass="28936">MACFVPFNTTNMEISLLVFRPTVVEVDDVVESLKHFSLCTEGHGCLHSAILRSIHGNMIIWYGAWMKRSDEKKDSLSAAFSSMLTNVSSMAILIDQSFFEAYAGESREGCQAAKIFTGDIVSLNSTTLSTDDMNKNYFSYACLAIFRTRFLKMEGATAGVCLKSQTMSRVVGLFVWKSLHHCYSYILNTDYRETILPYLEGHSLDIKYDIFRVAYVSSNNAADIQFFSSSRLWQNDVEGKGGCPVTQDFERKGQDIK</sequence>
<dbReference type="AlphaFoldDB" id="A0A068V9W0"/>
<dbReference type="PANTHER" id="PTHR38226:SF3">
    <property type="entry name" value="(WILD MALAYSIAN BANANA) HYPOTHETICAL PROTEIN"/>
    <property type="match status" value="1"/>
</dbReference>
<protein>
    <submittedName>
        <fullName evidence="2">DH200=94 genomic scaffold, scaffold_162</fullName>
    </submittedName>
</protein>
<dbReference type="Gramene" id="CDP17471">
    <property type="protein sequence ID" value="CDP17471"/>
    <property type="gene ID" value="GSCOC_T00000832001"/>
</dbReference>
<dbReference type="PhylomeDB" id="A0A068V9W0"/>
<gene>
    <name evidence="2" type="ORF">GSCOC_T00000832001</name>
</gene>
<feature type="domain" description="DUF7392" evidence="1">
    <location>
        <begin position="97"/>
        <end position="211"/>
    </location>
</feature>
<evidence type="ECO:0000259" key="1">
    <source>
        <dbReference type="Pfam" id="PF24118"/>
    </source>
</evidence>
<reference evidence="3" key="1">
    <citation type="journal article" date="2014" name="Science">
        <title>The coffee genome provides insight into the convergent evolution of caffeine biosynthesis.</title>
        <authorList>
            <person name="Denoeud F."/>
            <person name="Carretero-Paulet L."/>
            <person name="Dereeper A."/>
            <person name="Droc G."/>
            <person name="Guyot R."/>
            <person name="Pietrella M."/>
            <person name="Zheng C."/>
            <person name="Alberti A."/>
            <person name="Anthony F."/>
            <person name="Aprea G."/>
            <person name="Aury J.M."/>
            <person name="Bento P."/>
            <person name="Bernard M."/>
            <person name="Bocs S."/>
            <person name="Campa C."/>
            <person name="Cenci A."/>
            <person name="Combes M.C."/>
            <person name="Crouzillat D."/>
            <person name="Da Silva C."/>
            <person name="Daddiego L."/>
            <person name="De Bellis F."/>
            <person name="Dussert S."/>
            <person name="Garsmeur O."/>
            <person name="Gayraud T."/>
            <person name="Guignon V."/>
            <person name="Jahn K."/>
            <person name="Jamilloux V."/>
            <person name="Joet T."/>
            <person name="Labadie K."/>
            <person name="Lan T."/>
            <person name="Leclercq J."/>
            <person name="Lepelley M."/>
            <person name="Leroy T."/>
            <person name="Li L.T."/>
            <person name="Librado P."/>
            <person name="Lopez L."/>
            <person name="Munoz A."/>
            <person name="Noel B."/>
            <person name="Pallavicini A."/>
            <person name="Perrotta G."/>
            <person name="Poncet V."/>
            <person name="Pot D."/>
            <person name="Priyono X."/>
            <person name="Rigoreau M."/>
            <person name="Rouard M."/>
            <person name="Rozas J."/>
            <person name="Tranchant-Dubreuil C."/>
            <person name="VanBuren R."/>
            <person name="Zhang Q."/>
            <person name="Andrade A.C."/>
            <person name="Argout X."/>
            <person name="Bertrand B."/>
            <person name="de Kochko A."/>
            <person name="Graziosi G."/>
            <person name="Henry R.J."/>
            <person name="Jayarama X."/>
            <person name="Ming R."/>
            <person name="Nagai C."/>
            <person name="Rounsley S."/>
            <person name="Sankoff D."/>
            <person name="Giuliano G."/>
            <person name="Albert V.A."/>
            <person name="Wincker P."/>
            <person name="Lashermes P."/>
        </authorList>
    </citation>
    <scope>NUCLEOTIDE SEQUENCE [LARGE SCALE GENOMIC DNA]</scope>
    <source>
        <strain evidence="3">cv. DH200-94</strain>
    </source>
</reference>
<evidence type="ECO:0000313" key="3">
    <source>
        <dbReference type="Proteomes" id="UP000295252"/>
    </source>
</evidence>
<proteinExistence type="predicted"/>
<dbReference type="OrthoDB" id="1848500at2759"/>
<dbReference type="Pfam" id="PF24118">
    <property type="entry name" value="DUF7392"/>
    <property type="match status" value="1"/>
</dbReference>
<evidence type="ECO:0000313" key="2">
    <source>
        <dbReference type="EMBL" id="CDP17471.1"/>
    </source>
</evidence>
<organism evidence="2 3">
    <name type="scientific">Coffea canephora</name>
    <name type="common">Robusta coffee</name>
    <dbReference type="NCBI Taxonomy" id="49390"/>
    <lineage>
        <taxon>Eukaryota</taxon>
        <taxon>Viridiplantae</taxon>
        <taxon>Streptophyta</taxon>
        <taxon>Embryophyta</taxon>
        <taxon>Tracheophyta</taxon>
        <taxon>Spermatophyta</taxon>
        <taxon>Magnoliopsida</taxon>
        <taxon>eudicotyledons</taxon>
        <taxon>Gunneridae</taxon>
        <taxon>Pentapetalae</taxon>
        <taxon>asterids</taxon>
        <taxon>lamiids</taxon>
        <taxon>Gentianales</taxon>
        <taxon>Rubiaceae</taxon>
        <taxon>Ixoroideae</taxon>
        <taxon>Gardenieae complex</taxon>
        <taxon>Bertiereae - Coffeeae clade</taxon>
        <taxon>Coffeeae</taxon>
        <taxon>Coffea</taxon>
    </lineage>
</organism>
<name>A0A068V9W0_COFCA</name>
<accession>A0A068V9W0</accession>
<dbReference type="EMBL" id="HG739246">
    <property type="protein sequence ID" value="CDP17471.1"/>
    <property type="molecule type" value="Genomic_DNA"/>
</dbReference>
<keyword evidence="3" id="KW-1185">Reference proteome</keyword>
<dbReference type="PANTHER" id="PTHR38226">
    <property type="entry name" value="(WILD MALAYSIAN BANANA) HYPOTHETICAL PROTEIN"/>
    <property type="match status" value="1"/>
</dbReference>
<dbReference type="OMA" id="QFSLCTE"/>
<dbReference type="Proteomes" id="UP000295252">
    <property type="component" value="Unassembled WGS sequence"/>
</dbReference>
<dbReference type="InParanoid" id="A0A068V9W0"/>
<dbReference type="InterPro" id="IPR055816">
    <property type="entry name" value="DUF7392"/>
</dbReference>